<dbReference type="Gene3D" id="1.25.10.10">
    <property type="entry name" value="Leucine-rich Repeat Variant"/>
    <property type="match status" value="2"/>
</dbReference>
<dbReference type="InterPro" id="IPR052107">
    <property type="entry name" value="HEAT6"/>
</dbReference>
<name>A0ABD0T8W6_LOXSC</name>
<dbReference type="PANTHER" id="PTHR13366">
    <property type="entry name" value="MALARIA ANTIGEN-RELATED"/>
    <property type="match status" value="1"/>
</dbReference>
<dbReference type="InterPro" id="IPR016024">
    <property type="entry name" value="ARM-type_fold"/>
</dbReference>
<protein>
    <recommendedName>
        <fullName evidence="1">HEAT repeat-containing protein 6</fullName>
    </recommendedName>
</protein>
<dbReference type="InterPro" id="IPR011989">
    <property type="entry name" value="ARM-like"/>
</dbReference>
<dbReference type="Proteomes" id="UP001549921">
    <property type="component" value="Unassembled WGS sequence"/>
</dbReference>
<accession>A0ABD0T8W6</accession>
<organism evidence="3 4">
    <name type="scientific">Loxostege sticticalis</name>
    <name type="common">Beet webworm moth</name>
    <dbReference type="NCBI Taxonomy" id="481309"/>
    <lineage>
        <taxon>Eukaryota</taxon>
        <taxon>Metazoa</taxon>
        <taxon>Ecdysozoa</taxon>
        <taxon>Arthropoda</taxon>
        <taxon>Hexapoda</taxon>
        <taxon>Insecta</taxon>
        <taxon>Pterygota</taxon>
        <taxon>Neoptera</taxon>
        <taxon>Endopterygota</taxon>
        <taxon>Lepidoptera</taxon>
        <taxon>Glossata</taxon>
        <taxon>Ditrysia</taxon>
        <taxon>Pyraloidea</taxon>
        <taxon>Crambidae</taxon>
        <taxon>Pyraustinae</taxon>
        <taxon>Loxostege</taxon>
    </lineage>
</organism>
<dbReference type="InterPro" id="IPR025283">
    <property type="entry name" value="DUF4042"/>
</dbReference>
<proteinExistence type="predicted"/>
<evidence type="ECO:0000259" key="2">
    <source>
        <dbReference type="Pfam" id="PF13251"/>
    </source>
</evidence>
<evidence type="ECO:0000256" key="1">
    <source>
        <dbReference type="ARBA" id="ARBA00015263"/>
    </source>
</evidence>
<comment type="caution">
    <text evidence="3">The sequence shown here is derived from an EMBL/GenBank/DDBJ whole genome shotgun (WGS) entry which is preliminary data.</text>
</comment>
<evidence type="ECO:0000313" key="3">
    <source>
        <dbReference type="EMBL" id="KAL0838792.1"/>
    </source>
</evidence>
<gene>
    <name evidence="3" type="ORF">ABMA28_016835</name>
</gene>
<dbReference type="SUPFAM" id="SSF48371">
    <property type="entry name" value="ARM repeat"/>
    <property type="match status" value="1"/>
</dbReference>
<dbReference type="AlphaFoldDB" id="A0ABD0T8W6"/>
<sequence>MDTNLPQSFSLVCGELCHQLYIKEYNKAKVNSIIDELNAKPYKVEIFVRKQDAATLVTALCVNVKPEDEFLAAKTSHLINSIITKQNLQFDLSYLAKVVIWYIDCLRKCSDIVLPDILHNLQCILQLSPQLGHKFSNSLIGSQGILMNLIDIEKNQTLSTQSPLQICLIALKCIICCISSEENKTTDETNTVPLEVKEQISSIVVKLLMKGSVKSQDEFLYCKVVIAALRVLTQLYFNDQNVPIPLPEVVGLCRYFILYGLVAQGPKPERLMPAQQSIAAAPVKIQPKGGKKQKIRKQRNNAIESLKKEIPVSDHILMKDVGSFENSSAYKPASMNYLEPQKAKNTWALTSDSDMSDVENNREAKLVALKSRVRQSASNLLLVLAKVTERKDMFGYWWALLPDSPNADNWSSEEGAKKTLAYCAVTDPIANSRASVLSVILALLSGSRIYLSQAESSKKGTKSFIPFSESLGYVITCMHKVLVSILDTERSHAVIIVALKCCAALVQSTPYHKMQEGLISELVRATRKFLVHRDVTLQVGALITMGCVLSIDPKVDELLKAIEKDSKAADKDIPAKAKPVINQSLVTEDCDDFEEGYSDDEMFTDDQLDYLNDDLGEEKNSNFKTWILDICFKNMGFILKGKEMVKVKPAAIPVILESLQVLSAIAFHHTAELLISHLPPLTELLCEMLRHEHQDVVVYSARMISIMGDALQKLEQSEQPPPLNQCVTMWQALLTPLSTVIQCHETSPAKAIVCDCIANIGERSFKELPRRLQMLCCTLLVGSYGDEEANVRAAAVRALAMTVMYRTLREDINFVSDCGEYIIRALSESSLVVRTKGAWALGNLSDALVLNMEDPDTERIDDALLCRLLEVSVKCAVDNDKVKMSATRGLGNFLRLIRENTVLNHPQMKALCETAIERLLDCACKVSNMKVRWNACYAMGNAMKNEYLFTGFSGWQSKVFPKLCALSQDCKNLKVRINAAVALRAPVARAQYGEHFPLVWRGVMAAMENAANVDDFTEYKHKDNLIEQLCVTLAHLCCMLTQSDLNDILDPLVFHYDCAKSLFTQLCHKLPPENASCLKILQAAKYVTVDLTAANDTQSQSLGMLQDIFIWDM</sequence>
<evidence type="ECO:0000313" key="4">
    <source>
        <dbReference type="Proteomes" id="UP001549921"/>
    </source>
</evidence>
<dbReference type="Pfam" id="PF13251">
    <property type="entry name" value="DUF4042"/>
    <property type="match status" value="1"/>
</dbReference>
<dbReference type="EMBL" id="JBEDNZ010000009">
    <property type="protein sequence ID" value="KAL0838792.1"/>
    <property type="molecule type" value="Genomic_DNA"/>
</dbReference>
<dbReference type="PANTHER" id="PTHR13366:SF0">
    <property type="entry name" value="HEAT REPEAT-CONTAINING PROTEIN 6"/>
    <property type="match status" value="1"/>
</dbReference>
<reference evidence="3 4" key="1">
    <citation type="submission" date="2024-06" db="EMBL/GenBank/DDBJ databases">
        <title>A chromosome-level genome assembly of beet webworm, Loxostege sticticalis.</title>
        <authorList>
            <person name="Zhang Y."/>
        </authorList>
    </citation>
    <scope>NUCLEOTIDE SEQUENCE [LARGE SCALE GENOMIC DNA]</scope>
    <source>
        <strain evidence="3">AQ028</strain>
        <tissue evidence="3">Male pupae</tissue>
    </source>
</reference>
<feature type="domain" description="DUF4042" evidence="2">
    <location>
        <begin position="372"/>
        <end position="554"/>
    </location>
</feature>